<organism evidence="7 8">
    <name type="scientific">Oxynema aestuarii AP17</name>
    <dbReference type="NCBI Taxonomy" id="2064643"/>
    <lineage>
        <taxon>Bacteria</taxon>
        <taxon>Bacillati</taxon>
        <taxon>Cyanobacteriota</taxon>
        <taxon>Cyanophyceae</taxon>
        <taxon>Oscillatoriophycideae</taxon>
        <taxon>Oscillatoriales</taxon>
        <taxon>Oscillatoriaceae</taxon>
        <taxon>Oxynema</taxon>
        <taxon>Oxynema aestuarii</taxon>
    </lineage>
</organism>
<keyword evidence="3" id="KW-0963">Cytoplasm</keyword>
<evidence type="ECO:0000256" key="2">
    <source>
        <dbReference type="ARBA" id="ARBA00011881"/>
    </source>
</evidence>
<dbReference type="CDD" id="cd08272">
    <property type="entry name" value="MDR6"/>
    <property type="match status" value="1"/>
</dbReference>
<dbReference type="GO" id="GO:0008270">
    <property type="term" value="F:zinc ion binding"/>
    <property type="evidence" value="ECO:0007669"/>
    <property type="project" value="InterPro"/>
</dbReference>
<dbReference type="Gene3D" id="3.40.50.720">
    <property type="entry name" value="NAD(P)-binding Rossmann-like Domain"/>
    <property type="match status" value="1"/>
</dbReference>
<dbReference type="RefSeq" id="WP_168567876.1">
    <property type="nucleotide sequence ID" value="NZ_CP051167.1"/>
</dbReference>
<feature type="domain" description="Enoyl reductase (ER)" evidence="6">
    <location>
        <begin position="10"/>
        <end position="330"/>
    </location>
</feature>
<dbReference type="InterPro" id="IPR013154">
    <property type="entry name" value="ADH-like_N"/>
</dbReference>
<dbReference type="GO" id="GO:0003723">
    <property type="term" value="F:RNA binding"/>
    <property type="evidence" value="ECO:0007669"/>
    <property type="project" value="UniProtKB-KW"/>
</dbReference>
<dbReference type="SUPFAM" id="SSF50129">
    <property type="entry name" value="GroES-like"/>
    <property type="match status" value="1"/>
</dbReference>
<dbReference type="Gene3D" id="3.90.180.10">
    <property type="entry name" value="Medium-chain alcohol dehydrogenases, catalytic domain"/>
    <property type="match status" value="1"/>
</dbReference>
<dbReference type="Pfam" id="PF08240">
    <property type="entry name" value="ADH_N"/>
    <property type="match status" value="1"/>
</dbReference>
<sequence>MKAVVMSAAGTPDVLEVRDVPMPKVENNADVLVRLHAAGVNPIDTKLRSRGNFYPDRSPAILGCDGAGVVEAVGSGVQQFKPGDEVYFCKGGLGGPRGNYAEYAVVEEWSLAKKPASLSFAEAAAAPLVLITAWESLYDRAQLQAGQRVLIHAGAGGVGHVAIQLARLQGAEVATTVGSPEKAEFVRQLGATVPILYKERDFVEAVMEWTGGEGVDVAFDTVGDDTFFKTAPAVKVYGDLVTILEPKPEFGSLKTARLRNLRISLELMLTPMMEGLLDAQRDQAKILSQCARLFDENRLQIQLSHTFPLEEAAAAHRLLETGSMTGKIALTMG</sequence>
<accession>A0A6H1TWK8</accession>
<keyword evidence="5" id="KW-0694">RNA-binding</keyword>
<proteinExistence type="predicted"/>
<keyword evidence="8" id="KW-1185">Reference proteome</keyword>
<protein>
    <submittedName>
        <fullName evidence="7">Zinc-dependent alcohol dehydrogenase family protein</fullName>
    </submittedName>
</protein>
<dbReference type="EMBL" id="CP051167">
    <property type="protein sequence ID" value="QIZ69719.1"/>
    <property type="molecule type" value="Genomic_DNA"/>
</dbReference>
<dbReference type="PANTHER" id="PTHR44154:SF1">
    <property type="entry name" value="QUINONE OXIDOREDUCTASE"/>
    <property type="match status" value="1"/>
</dbReference>
<evidence type="ECO:0000256" key="4">
    <source>
        <dbReference type="ARBA" id="ARBA00022857"/>
    </source>
</evidence>
<dbReference type="InterPro" id="IPR036291">
    <property type="entry name" value="NAD(P)-bd_dom_sf"/>
</dbReference>
<dbReference type="InterPro" id="IPR051603">
    <property type="entry name" value="Zinc-ADH_QOR/CCCR"/>
</dbReference>
<name>A0A6H1TWK8_9CYAN</name>
<evidence type="ECO:0000259" key="6">
    <source>
        <dbReference type="SMART" id="SM00829"/>
    </source>
</evidence>
<dbReference type="Pfam" id="PF13602">
    <property type="entry name" value="ADH_zinc_N_2"/>
    <property type="match status" value="1"/>
</dbReference>
<gene>
    <name evidence="7" type="ORF">HCG48_03270</name>
</gene>
<dbReference type="InterPro" id="IPR002364">
    <property type="entry name" value="Quin_OxRdtase/zeta-crystal_CS"/>
</dbReference>
<dbReference type="Proteomes" id="UP000500857">
    <property type="component" value="Chromosome"/>
</dbReference>
<evidence type="ECO:0000313" key="7">
    <source>
        <dbReference type="EMBL" id="QIZ69719.1"/>
    </source>
</evidence>
<keyword evidence="4" id="KW-0521">NADP</keyword>
<dbReference type="GO" id="GO:0005737">
    <property type="term" value="C:cytoplasm"/>
    <property type="evidence" value="ECO:0007669"/>
    <property type="project" value="UniProtKB-SubCell"/>
</dbReference>
<dbReference type="SMART" id="SM00829">
    <property type="entry name" value="PKS_ER"/>
    <property type="match status" value="1"/>
</dbReference>
<evidence type="ECO:0000256" key="1">
    <source>
        <dbReference type="ARBA" id="ARBA00004496"/>
    </source>
</evidence>
<comment type="subunit">
    <text evidence="2">Homotetramer.</text>
</comment>
<evidence type="ECO:0000256" key="5">
    <source>
        <dbReference type="ARBA" id="ARBA00022884"/>
    </source>
</evidence>
<evidence type="ECO:0000256" key="3">
    <source>
        <dbReference type="ARBA" id="ARBA00022490"/>
    </source>
</evidence>
<dbReference type="KEGG" id="oxy:HCG48_03270"/>
<dbReference type="AlphaFoldDB" id="A0A6H1TWK8"/>
<dbReference type="PANTHER" id="PTHR44154">
    <property type="entry name" value="QUINONE OXIDOREDUCTASE"/>
    <property type="match status" value="1"/>
</dbReference>
<dbReference type="GO" id="GO:0016491">
    <property type="term" value="F:oxidoreductase activity"/>
    <property type="evidence" value="ECO:0007669"/>
    <property type="project" value="InterPro"/>
</dbReference>
<dbReference type="InterPro" id="IPR020843">
    <property type="entry name" value="ER"/>
</dbReference>
<evidence type="ECO:0000313" key="8">
    <source>
        <dbReference type="Proteomes" id="UP000500857"/>
    </source>
</evidence>
<dbReference type="PROSITE" id="PS01162">
    <property type="entry name" value="QOR_ZETA_CRYSTAL"/>
    <property type="match status" value="1"/>
</dbReference>
<dbReference type="InterPro" id="IPR011032">
    <property type="entry name" value="GroES-like_sf"/>
</dbReference>
<dbReference type="SUPFAM" id="SSF51735">
    <property type="entry name" value="NAD(P)-binding Rossmann-fold domains"/>
    <property type="match status" value="1"/>
</dbReference>
<comment type="subcellular location">
    <subcellularLocation>
        <location evidence="1">Cytoplasm</location>
    </subcellularLocation>
</comment>
<reference evidence="7 8" key="1">
    <citation type="submission" date="2020-04" db="EMBL/GenBank/DDBJ databases">
        <authorList>
            <person name="Basu S."/>
            <person name="Maruthanayagam V."/>
            <person name="Chakraborty S."/>
            <person name="Pramanik A."/>
            <person name="Mukherjee J."/>
            <person name="Brink B."/>
        </authorList>
    </citation>
    <scope>NUCLEOTIDE SEQUENCE [LARGE SCALE GENOMIC DNA]</scope>
    <source>
        <strain evidence="7 8">AP17</strain>
    </source>
</reference>